<keyword evidence="3" id="KW-1185">Reference proteome</keyword>
<dbReference type="SUPFAM" id="SSF52096">
    <property type="entry name" value="ClpP/crotonase"/>
    <property type="match status" value="1"/>
</dbReference>
<accession>A0A1H1JT11</accession>
<dbReference type="GO" id="GO:0003824">
    <property type="term" value="F:catalytic activity"/>
    <property type="evidence" value="ECO:0007669"/>
    <property type="project" value="UniProtKB-ARBA"/>
</dbReference>
<gene>
    <name evidence="2" type="ORF">SAMN05445850_5635</name>
</gene>
<dbReference type="PANTHER" id="PTHR43802">
    <property type="entry name" value="ENOYL-COA HYDRATASE"/>
    <property type="match status" value="1"/>
</dbReference>
<dbReference type="AlphaFoldDB" id="A0A1H1JT11"/>
<evidence type="ECO:0000313" key="3">
    <source>
        <dbReference type="Proteomes" id="UP000199365"/>
    </source>
</evidence>
<dbReference type="InterPro" id="IPR001753">
    <property type="entry name" value="Enoyl-CoA_hydra/iso"/>
</dbReference>
<evidence type="ECO:0000313" key="2">
    <source>
        <dbReference type="EMBL" id="SDR53181.1"/>
    </source>
</evidence>
<dbReference type="RefSeq" id="WP_090808744.1">
    <property type="nucleotide sequence ID" value="NZ_FNKX01000002.1"/>
</dbReference>
<dbReference type="CDD" id="cd06558">
    <property type="entry name" value="crotonase-like"/>
    <property type="match status" value="1"/>
</dbReference>
<dbReference type="PANTHER" id="PTHR43802:SF1">
    <property type="entry name" value="IP11341P-RELATED"/>
    <property type="match status" value="1"/>
</dbReference>
<dbReference type="Gene3D" id="3.90.226.10">
    <property type="entry name" value="2-enoyl-CoA Hydratase, Chain A, domain 1"/>
    <property type="match status" value="1"/>
</dbReference>
<dbReference type="STRING" id="157910.SAMN05445850_5635"/>
<comment type="similarity">
    <text evidence="1">Belongs to the enoyl-CoA hydratase/isomerase family.</text>
</comment>
<reference evidence="3" key="1">
    <citation type="submission" date="2016-10" db="EMBL/GenBank/DDBJ databases">
        <authorList>
            <person name="Varghese N."/>
            <person name="Submissions S."/>
        </authorList>
    </citation>
    <scope>NUCLEOTIDE SEQUENCE [LARGE SCALE GENOMIC DNA]</scope>
    <source>
        <strain evidence="3">DUS833</strain>
    </source>
</reference>
<sequence>MNAKATDLLGVQSDGTVLTLTLNRPAARNALNLALTEALVDALHRFEADQSLRVLIVTGADPAFCAGLDLNDFSAPDAPRTRVADMIDMWPRITKPVIAAVNGAAVTGGLELAMGCDFIIASERARFADTHTKIDALAGGGMTARLPYIVGPRWAKQFSLTSDPIDAATALRIGLVNEVVSHEQLMERAASLAKTIASRRPELVTTVKRVIDQGALASLEEALRIEKAALAQRKQSGGMAWQVGK</sequence>
<name>A0A1H1JT11_9BURK</name>
<dbReference type="Pfam" id="PF00378">
    <property type="entry name" value="ECH_1"/>
    <property type="match status" value="1"/>
</dbReference>
<dbReference type="InterPro" id="IPR029045">
    <property type="entry name" value="ClpP/crotonase-like_dom_sf"/>
</dbReference>
<proteinExistence type="inferred from homology"/>
<organism evidence="2 3">
    <name type="scientific">Paraburkholderia tuberum</name>
    <dbReference type="NCBI Taxonomy" id="157910"/>
    <lineage>
        <taxon>Bacteria</taxon>
        <taxon>Pseudomonadati</taxon>
        <taxon>Pseudomonadota</taxon>
        <taxon>Betaproteobacteria</taxon>
        <taxon>Burkholderiales</taxon>
        <taxon>Burkholderiaceae</taxon>
        <taxon>Paraburkholderia</taxon>
    </lineage>
</organism>
<evidence type="ECO:0000256" key="1">
    <source>
        <dbReference type="ARBA" id="ARBA00005254"/>
    </source>
</evidence>
<dbReference type="EMBL" id="FNKX01000002">
    <property type="protein sequence ID" value="SDR53181.1"/>
    <property type="molecule type" value="Genomic_DNA"/>
</dbReference>
<dbReference type="NCBIfam" id="NF004840">
    <property type="entry name" value="PRK06190.1"/>
    <property type="match status" value="1"/>
</dbReference>
<dbReference type="Proteomes" id="UP000199365">
    <property type="component" value="Unassembled WGS sequence"/>
</dbReference>
<protein>
    <submittedName>
        <fullName evidence="2">Enoyl-CoA hydratase</fullName>
    </submittedName>
</protein>